<evidence type="ECO:0000313" key="15">
    <source>
        <dbReference type="Proteomes" id="UP000039324"/>
    </source>
</evidence>
<reference evidence="14 15" key="1">
    <citation type="submission" date="2015-02" db="EMBL/GenBank/DDBJ databases">
        <authorList>
            <person name="Chooi Y.-H."/>
        </authorList>
    </citation>
    <scope>NUCLEOTIDE SEQUENCE [LARGE SCALE GENOMIC DNA]</scope>
    <source>
        <strain evidence="14">E3</strain>
    </source>
</reference>
<feature type="transmembrane region" description="Helical" evidence="13">
    <location>
        <begin position="449"/>
        <end position="470"/>
    </location>
</feature>
<evidence type="ECO:0000256" key="3">
    <source>
        <dbReference type="ARBA" id="ARBA00022448"/>
    </source>
</evidence>
<dbReference type="STRING" id="37360.A0A0G4ILU1"/>
<name>A0A0G4ILU1_PLABS</name>
<dbReference type="OrthoDB" id="546820at2759"/>
<dbReference type="GO" id="GO:0005886">
    <property type="term" value="C:plasma membrane"/>
    <property type="evidence" value="ECO:0007669"/>
    <property type="project" value="UniProtKB-SubCell"/>
</dbReference>
<feature type="transmembrane region" description="Helical" evidence="13">
    <location>
        <begin position="69"/>
        <end position="91"/>
    </location>
</feature>
<feature type="transmembrane region" description="Helical" evidence="13">
    <location>
        <begin position="195"/>
        <end position="214"/>
    </location>
</feature>
<feature type="transmembrane region" description="Helical" evidence="13">
    <location>
        <begin position="369"/>
        <end position="402"/>
    </location>
</feature>
<sequence>MVLNLNNPGLGAGVWAIFGFYLLGTIYQNSFILGFADIWPIAVFLAAIRDCFTRRRHKQDDSQHRTSSLSDYLASGTSSTLVLTATLMMASQGGFFIYGVPVDAYTEDFAAFKWIPAFLFAVLGSLLVTPRLLRLSKIRRYESPVDFLNDRYRSSLMRVVSSAVMVVPMVGFLALQYGAIGVVMEIISQGTIPRLWGAIFIACIVLVLEAMGDLTTVTVTDIVHAAALLLAFMFMLIIQSSVFYGVSAITRYMYEVGNTGIVAVPSPTIRGNWILWSVPWIAFTFYPHYMTRVTSVRAVKPYRLALVFQTLLPFFAVPAGVLLIICSQALLPQLTAAPTISGEYANVQHVQDVLAYSIRLAMQQGGGPYFLGSMVFVAAVGCVMSTGGSVVQGVATVVTVDIYRPLAGSDSRSAPRSNTVSRLIAMLCSVSFTVFGVLLGNYGSLDVTAMISLQNAVVLQVMPAFVLGLYCRFATAMPIAIGMIGGVGVTLVCHFLLPAVSPSSYVPAGWIGMSANVVLTGVLLAVMGRDEPKKSDESTIDISISSSSGHSVQTLSSMSHPKNAGRFTTRLPERLIGYRIRLNRSWDDEDLEFEDRYHPEMSVSNVSTFSETYQADHARVGSTSLGSIGRVGDRCTEPIHNPILLGIVAFFLIMSSPLILSVGQDGSSSGLPHWVYMSLFASLTAAILIIYVMFASWDIVDDDRETTKKHGQASFSDDGSRHQELSRQTATEAGPPSRSMSGTQGPIQRQSSAPRQHPQVPTSQTTADVEPQNRPAQRAIQRQPSGPKRQGQQQRAAGPASRRQGPIWHSGALPSTKPITVPEHSDREDSLSSFSFSEEP</sequence>
<dbReference type="CDD" id="cd10322">
    <property type="entry name" value="SLC5sbd"/>
    <property type="match status" value="1"/>
</dbReference>
<dbReference type="EMBL" id="CDSF01000046">
    <property type="protein sequence ID" value="CEO96114.1"/>
    <property type="molecule type" value="Genomic_DNA"/>
</dbReference>
<feature type="transmembrane region" description="Helical" evidence="13">
    <location>
        <begin position="7"/>
        <end position="24"/>
    </location>
</feature>
<feature type="transmembrane region" description="Helical" evidence="13">
    <location>
        <begin position="30"/>
        <end position="48"/>
    </location>
</feature>
<comment type="similarity">
    <text evidence="2">Belongs to the sodium:solute symporter (SSF) (TC 2.A.21) family.</text>
</comment>
<feature type="transmembrane region" description="Helical" evidence="13">
    <location>
        <begin position="509"/>
        <end position="528"/>
    </location>
</feature>
<organism evidence="14 15">
    <name type="scientific">Plasmodiophora brassicae</name>
    <name type="common">Clubroot disease agent</name>
    <dbReference type="NCBI Taxonomy" id="37360"/>
    <lineage>
        <taxon>Eukaryota</taxon>
        <taxon>Sar</taxon>
        <taxon>Rhizaria</taxon>
        <taxon>Endomyxa</taxon>
        <taxon>Phytomyxea</taxon>
        <taxon>Plasmodiophorida</taxon>
        <taxon>Plasmodiophoridae</taxon>
        <taxon>Plasmodiophora</taxon>
    </lineage>
</organism>
<keyword evidence="3" id="KW-0813">Transport</keyword>
<dbReference type="Proteomes" id="UP000039324">
    <property type="component" value="Unassembled WGS sequence"/>
</dbReference>
<evidence type="ECO:0000256" key="12">
    <source>
        <dbReference type="SAM" id="MobiDB-lite"/>
    </source>
</evidence>
<feature type="transmembrane region" description="Helical" evidence="13">
    <location>
        <begin position="111"/>
        <end position="134"/>
    </location>
</feature>
<dbReference type="InterPro" id="IPR050277">
    <property type="entry name" value="Sodium:Solute_Symporter"/>
</dbReference>
<evidence type="ECO:0000256" key="10">
    <source>
        <dbReference type="ARBA" id="ARBA00023136"/>
    </source>
</evidence>
<feature type="transmembrane region" description="Helical" evidence="13">
    <location>
        <begin position="155"/>
        <end position="175"/>
    </location>
</feature>
<evidence type="ECO:0000256" key="11">
    <source>
        <dbReference type="ARBA" id="ARBA00023201"/>
    </source>
</evidence>
<keyword evidence="10 13" id="KW-0472">Membrane</keyword>
<dbReference type="AlphaFoldDB" id="A0A0G4ILU1"/>
<feature type="transmembrane region" description="Helical" evidence="13">
    <location>
        <begin position="226"/>
        <end position="253"/>
    </location>
</feature>
<evidence type="ECO:0000256" key="4">
    <source>
        <dbReference type="ARBA" id="ARBA00022475"/>
    </source>
</evidence>
<evidence type="ECO:0000256" key="2">
    <source>
        <dbReference type="ARBA" id="ARBA00006434"/>
    </source>
</evidence>
<evidence type="ECO:0000256" key="8">
    <source>
        <dbReference type="ARBA" id="ARBA00023053"/>
    </source>
</evidence>
<evidence type="ECO:0000313" key="14">
    <source>
        <dbReference type="EMBL" id="CEO96114.1"/>
    </source>
</evidence>
<protein>
    <recommendedName>
        <fullName evidence="16">Sodium/solute symporter</fullName>
    </recommendedName>
</protein>
<keyword evidence="5 13" id="KW-0812">Transmembrane</keyword>
<keyword evidence="4" id="KW-1003">Cell membrane</keyword>
<gene>
    <name evidence="14" type="ORF">PBRA_004804</name>
</gene>
<feature type="compositionally biased region" description="Low complexity" evidence="12">
    <location>
        <begin position="786"/>
        <end position="806"/>
    </location>
</feature>
<evidence type="ECO:0000256" key="5">
    <source>
        <dbReference type="ARBA" id="ARBA00022692"/>
    </source>
</evidence>
<keyword evidence="8" id="KW-0915">Sodium</keyword>
<keyword evidence="7 13" id="KW-1133">Transmembrane helix</keyword>
<feature type="compositionally biased region" description="Polar residues" evidence="12">
    <location>
        <begin position="738"/>
        <end position="767"/>
    </location>
</feature>
<dbReference type="InterPro" id="IPR001734">
    <property type="entry name" value="Na/solute_symporter"/>
</dbReference>
<feature type="compositionally biased region" description="Low complexity" evidence="12">
    <location>
        <begin position="831"/>
        <end position="840"/>
    </location>
</feature>
<proteinExistence type="inferred from homology"/>
<keyword evidence="15" id="KW-1185">Reference proteome</keyword>
<dbReference type="PROSITE" id="PS50283">
    <property type="entry name" value="NA_SOLUT_SYMP_3"/>
    <property type="match status" value="1"/>
</dbReference>
<dbReference type="Gene3D" id="1.20.1730.10">
    <property type="entry name" value="Sodium/glucose cotransporter"/>
    <property type="match status" value="1"/>
</dbReference>
<accession>A0A0G4ILU1</accession>
<dbReference type="GO" id="GO:0006814">
    <property type="term" value="P:sodium ion transport"/>
    <property type="evidence" value="ECO:0007669"/>
    <property type="project" value="UniProtKB-KW"/>
</dbReference>
<dbReference type="PANTHER" id="PTHR48086">
    <property type="entry name" value="SODIUM/PROLINE SYMPORTER-RELATED"/>
    <property type="match status" value="1"/>
</dbReference>
<feature type="region of interest" description="Disordered" evidence="12">
    <location>
        <begin position="709"/>
        <end position="840"/>
    </location>
</feature>
<feature type="transmembrane region" description="Helical" evidence="13">
    <location>
        <begin position="674"/>
        <end position="694"/>
    </location>
</feature>
<evidence type="ECO:0008006" key="16">
    <source>
        <dbReference type="Google" id="ProtNLM"/>
    </source>
</evidence>
<dbReference type="InterPro" id="IPR038377">
    <property type="entry name" value="Na/Glc_symporter_sf"/>
</dbReference>
<feature type="transmembrane region" description="Helical" evidence="13">
    <location>
        <begin position="302"/>
        <end position="325"/>
    </location>
</feature>
<evidence type="ECO:0000256" key="6">
    <source>
        <dbReference type="ARBA" id="ARBA00022847"/>
    </source>
</evidence>
<evidence type="ECO:0000256" key="13">
    <source>
        <dbReference type="SAM" id="Phobius"/>
    </source>
</evidence>
<feature type="transmembrane region" description="Helical" evidence="13">
    <location>
        <begin position="643"/>
        <end position="662"/>
    </location>
</feature>
<keyword evidence="9" id="KW-0406">Ion transport</keyword>
<evidence type="ECO:0000256" key="1">
    <source>
        <dbReference type="ARBA" id="ARBA00004651"/>
    </source>
</evidence>
<comment type="subcellular location">
    <subcellularLocation>
        <location evidence="1">Cell membrane</location>
        <topology evidence="1">Multi-pass membrane protein</topology>
    </subcellularLocation>
</comment>
<dbReference type="GO" id="GO:0015293">
    <property type="term" value="F:symporter activity"/>
    <property type="evidence" value="ECO:0007669"/>
    <property type="project" value="UniProtKB-KW"/>
</dbReference>
<evidence type="ECO:0000256" key="9">
    <source>
        <dbReference type="ARBA" id="ARBA00023065"/>
    </source>
</evidence>
<feature type="transmembrane region" description="Helical" evidence="13">
    <location>
        <begin position="423"/>
        <end position="443"/>
    </location>
</feature>
<feature type="transmembrane region" description="Helical" evidence="13">
    <location>
        <begin position="477"/>
        <end position="497"/>
    </location>
</feature>
<evidence type="ECO:0000256" key="7">
    <source>
        <dbReference type="ARBA" id="ARBA00022989"/>
    </source>
</evidence>
<keyword evidence="11" id="KW-0739">Sodium transport</keyword>
<keyword evidence="6" id="KW-0769">Symport</keyword>
<dbReference type="PANTHER" id="PTHR48086:SF3">
    <property type="entry name" value="SODIUM_PROLINE SYMPORTER"/>
    <property type="match status" value="1"/>
</dbReference>